<evidence type="ECO:0000313" key="8">
    <source>
        <dbReference type="Proteomes" id="UP000038045"/>
    </source>
</evidence>
<evidence type="ECO:0000256" key="3">
    <source>
        <dbReference type="ARBA" id="ARBA00022692"/>
    </source>
</evidence>
<dbReference type="WBParaSite" id="PTRK_0000560600.1">
    <property type="protein sequence ID" value="PTRK_0000560600.1"/>
    <property type="gene ID" value="PTRK_0000560600"/>
</dbReference>
<feature type="transmembrane region" description="Helical" evidence="7">
    <location>
        <begin position="400"/>
        <end position="418"/>
    </location>
</feature>
<feature type="transmembrane region" description="Helical" evidence="7">
    <location>
        <begin position="58"/>
        <end position="77"/>
    </location>
</feature>
<dbReference type="GO" id="GO:0016746">
    <property type="term" value="F:acyltransferase activity"/>
    <property type="evidence" value="ECO:0007669"/>
    <property type="project" value="UniProtKB-KW"/>
</dbReference>
<accession>A0A0N4ZDE6</accession>
<dbReference type="GO" id="GO:0016020">
    <property type="term" value="C:membrane"/>
    <property type="evidence" value="ECO:0007669"/>
    <property type="project" value="UniProtKB-SubCell"/>
</dbReference>
<dbReference type="Proteomes" id="UP000038045">
    <property type="component" value="Unplaced"/>
</dbReference>
<evidence type="ECO:0000256" key="1">
    <source>
        <dbReference type="ARBA" id="ARBA00004141"/>
    </source>
</evidence>
<evidence type="ECO:0000256" key="2">
    <source>
        <dbReference type="ARBA" id="ARBA00022679"/>
    </source>
</evidence>
<keyword evidence="8" id="KW-1185">Reference proteome</keyword>
<feature type="transmembrane region" description="Helical" evidence="7">
    <location>
        <begin position="219"/>
        <end position="237"/>
    </location>
</feature>
<dbReference type="GO" id="GO:0030258">
    <property type="term" value="P:lipid modification"/>
    <property type="evidence" value="ECO:0007669"/>
    <property type="project" value="TreeGrafter"/>
</dbReference>
<evidence type="ECO:0000256" key="6">
    <source>
        <dbReference type="ARBA" id="ARBA00023315"/>
    </source>
</evidence>
<dbReference type="PANTHER" id="PTHR13906">
    <property type="entry name" value="PORCUPINE"/>
    <property type="match status" value="1"/>
</dbReference>
<sequence length="471" mass="55024">MNATFFDGCKVFASLGKVVGLDVNSTNYFLTILLSLVLAKIFSIHFKVKKVGVDVRSIYILFWGLFICYFMFGKGIIHPIVMSLINYLIILYAEDKMISMLCFIISLLYLLVIHLLRYFYVTDYTMDVTSVLMVMVQKCCLLGFAISDGKEVDEDKNVKKKSKLKPIKEIPEIHMYLSYMFNFHNLLTGPSFEFVDFKNYLEGTHYRERKDKKSNLDDVINQKIVFGFLSLAVYMIFKNYTCDKVLQPHIYSLPFFKWLMVCQMSIIIIHCRYFFAWFLADAICNIAEFGFNGYDDISGEERWNLCTNVDPMKIEFSSSLKDTIDNWNIGTCKWLRITVYNRLPESSRTYATFALSAIWHGFYPGYYIAFITVALFTSASRTFRRYIRPFFIKSEEAKKIYDIFTCIVTRLAIIYGGIPFTLESFYHSFLFLKEFFFCGHIISLAIIYLLPIVGDSWKKEINMEISKSPIF</sequence>
<feature type="transmembrane region" description="Helical" evidence="7">
    <location>
        <begin position="258"/>
        <end position="280"/>
    </location>
</feature>
<comment type="subcellular location">
    <subcellularLocation>
        <location evidence="1">Membrane</location>
        <topology evidence="1">Multi-pass membrane protein</topology>
    </subcellularLocation>
</comment>
<feature type="transmembrane region" description="Helical" evidence="7">
    <location>
        <begin position="28"/>
        <end position="46"/>
    </location>
</feature>
<evidence type="ECO:0000256" key="4">
    <source>
        <dbReference type="ARBA" id="ARBA00022989"/>
    </source>
</evidence>
<protein>
    <submittedName>
        <fullName evidence="9">Membrane-bound O-acyltransferase (MBOAT ) family protein</fullName>
    </submittedName>
</protein>
<organism evidence="8 9">
    <name type="scientific">Parastrongyloides trichosuri</name>
    <name type="common">Possum-specific nematode worm</name>
    <dbReference type="NCBI Taxonomy" id="131310"/>
    <lineage>
        <taxon>Eukaryota</taxon>
        <taxon>Metazoa</taxon>
        <taxon>Ecdysozoa</taxon>
        <taxon>Nematoda</taxon>
        <taxon>Chromadorea</taxon>
        <taxon>Rhabditida</taxon>
        <taxon>Tylenchina</taxon>
        <taxon>Panagrolaimomorpha</taxon>
        <taxon>Strongyloidoidea</taxon>
        <taxon>Strongyloididae</taxon>
        <taxon>Parastrongyloides</taxon>
    </lineage>
</organism>
<dbReference type="InterPro" id="IPR049941">
    <property type="entry name" value="LPLAT_7/PORCN-like"/>
</dbReference>
<keyword evidence="2" id="KW-0808">Transferase</keyword>
<keyword evidence="4 7" id="KW-1133">Transmembrane helix</keyword>
<feature type="transmembrane region" description="Helical" evidence="7">
    <location>
        <begin position="430"/>
        <end position="453"/>
    </location>
</feature>
<feature type="transmembrane region" description="Helical" evidence="7">
    <location>
        <begin position="97"/>
        <end position="116"/>
    </location>
</feature>
<keyword evidence="5 7" id="KW-0472">Membrane</keyword>
<proteinExistence type="predicted"/>
<evidence type="ECO:0000313" key="9">
    <source>
        <dbReference type="WBParaSite" id="PTRK_0000560600.1"/>
    </source>
</evidence>
<name>A0A0N4ZDE6_PARTI</name>
<evidence type="ECO:0000256" key="5">
    <source>
        <dbReference type="ARBA" id="ARBA00023136"/>
    </source>
</evidence>
<keyword evidence="6" id="KW-0012">Acyltransferase</keyword>
<feature type="transmembrane region" description="Helical" evidence="7">
    <location>
        <begin position="357"/>
        <end position="379"/>
    </location>
</feature>
<keyword evidence="3 7" id="KW-0812">Transmembrane</keyword>
<evidence type="ECO:0000256" key="7">
    <source>
        <dbReference type="SAM" id="Phobius"/>
    </source>
</evidence>
<dbReference type="PANTHER" id="PTHR13906:SF4">
    <property type="entry name" value="LYSOPHOSPHOLIPID ACYLTRANSFERASE 6"/>
    <property type="match status" value="1"/>
</dbReference>
<dbReference type="InterPro" id="IPR004299">
    <property type="entry name" value="MBOAT_fam"/>
</dbReference>
<dbReference type="AlphaFoldDB" id="A0A0N4ZDE6"/>
<dbReference type="STRING" id="131310.A0A0N4ZDE6"/>
<dbReference type="Pfam" id="PF03062">
    <property type="entry name" value="MBOAT"/>
    <property type="match status" value="1"/>
</dbReference>
<reference evidence="9" key="1">
    <citation type="submission" date="2017-02" db="UniProtKB">
        <authorList>
            <consortium name="WormBaseParasite"/>
        </authorList>
    </citation>
    <scope>IDENTIFICATION</scope>
</reference>